<evidence type="ECO:0000313" key="1">
    <source>
        <dbReference type="EMBL" id="JAP15696.1"/>
    </source>
</evidence>
<dbReference type="EMBL" id="GEDG01024804">
    <property type="protein sequence ID" value="JAP15696.1"/>
    <property type="molecule type" value="Transcribed_RNA"/>
</dbReference>
<protein>
    <submittedName>
        <fullName evidence="1">Putative ovule protein</fullName>
    </submittedName>
</protein>
<sequence>MDLDILRGPGKNNISFKIRQMPRTRSNSAATNHTWIRKKIQSPQYKKEHKCKIFELLIAQLLLRNTFLDLNILYDTHKTLKTLSTAKSRIFSL</sequence>
<reference evidence="1" key="1">
    <citation type="submission" date="2015-12" db="EMBL/GenBank/DDBJ databases">
        <title>Gene expression during late stages of embryo sac development: a critical building block for successful pollen-pistil interactions.</title>
        <authorList>
            <person name="Liu Y."/>
            <person name="Joly V."/>
            <person name="Sabar M."/>
            <person name="Matton D.P."/>
        </authorList>
    </citation>
    <scope>NUCLEOTIDE SEQUENCE</scope>
</reference>
<dbReference type="AlphaFoldDB" id="A0A0V0H789"/>
<organism evidence="1">
    <name type="scientific">Solanum chacoense</name>
    <name type="common">Chaco potato</name>
    <dbReference type="NCBI Taxonomy" id="4108"/>
    <lineage>
        <taxon>Eukaryota</taxon>
        <taxon>Viridiplantae</taxon>
        <taxon>Streptophyta</taxon>
        <taxon>Embryophyta</taxon>
        <taxon>Tracheophyta</taxon>
        <taxon>Spermatophyta</taxon>
        <taxon>Magnoliopsida</taxon>
        <taxon>eudicotyledons</taxon>
        <taxon>Gunneridae</taxon>
        <taxon>Pentapetalae</taxon>
        <taxon>asterids</taxon>
        <taxon>lamiids</taxon>
        <taxon>Solanales</taxon>
        <taxon>Solanaceae</taxon>
        <taxon>Solanoideae</taxon>
        <taxon>Solaneae</taxon>
        <taxon>Solanum</taxon>
    </lineage>
</organism>
<proteinExistence type="predicted"/>
<accession>A0A0V0H789</accession>
<name>A0A0V0H789_SOLCH</name>